<dbReference type="Pfam" id="PF12079">
    <property type="entry name" value="DUF3558"/>
    <property type="match status" value="1"/>
</dbReference>
<evidence type="ECO:0000313" key="2">
    <source>
        <dbReference type="EMBL" id="OLF17882.1"/>
    </source>
</evidence>
<evidence type="ECO:0008006" key="4">
    <source>
        <dbReference type="Google" id="ProtNLM"/>
    </source>
</evidence>
<dbReference type="RefSeq" id="WP_075125077.1">
    <property type="nucleotide sequence ID" value="NZ_MSIE01000013.1"/>
</dbReference>
<gene>
    <name evidence="2" type="ORF">BU204_08705</name>
</gene>
<proteinExistence type="predicted"/>
<dbReference type="Proteomes" id="UP000185596">
    <property type="component" value="Unassembled WGS sequence"/>
</dbReference>
<evidence type="ECO:0000313" key="3">
    <source>
        <dbReference type="Proteomes" id="UP000185596"/>
    </source>
</evidence>
<keyword evidence="3" id="KW-1185">Reference proteome</keyword>
<dbReference type="OrthoDB" id="5184069at2"/>
<sequence length="207" mass="21925">MRFWGWWGVVLVGVLATGCSGSESPDDGAGDDNRATAGATATAEWSTPDGTAPSSSASRHEELTVDRARPCDLLTEDQLGELGLTGEQTSDLSSTWSTDTCRTWDADKTLSASVTAVSTEGVDAFYRGRFANMRYRPTEVAGLPALFYRFDGVEHACYLAIDVADGQLLDVAFGANAPESTDASLDELCDTARRVGEAAVRTLRAAG</sequence>
<protein>
    <recommendedName>
        <fullName evidence="4">DUF3558 domain-containing protein</fullName>
    </recommendedName>
</protein>
<organism evidence="2 3">
    <name type="scientific">Actinophytocola xanthii</name>
    <dbReference type="NCBI Taxonomy" id="1912961"/>
    <lineage>
        <taxon>Bacteria</taxon>
        <taxon>Bacillati</taxon>
        <taxon>Actinomycetota</taxon>
        <taxon>Actinomycetes</taxon>
        <taxon>Pseudonocardiales</taxon>
        <taxon>Pseudonocardiaceae</taxon>
    </lineage>
</organism>
<dbReference type="EMBL" id="MSIE01000013">
    <property type="protein sequence ID" value="OLF17882.1"/>
    <property type="molecule type" value="Genomic_DNA"/>
</dbReference>
<name>A0A1Q8CU44_9PSEU</name>
<comment type="caution">
    <text evidence="2">The sequence shown here is derived from an EMBL/GenBank/DDBJ whole genome shotgun (WGS) entry which is preliminary data.</text>
</comment>
<accession>A0A1Q8CU44</accession>
<feature type="compositionally biased region" description="Polar residues" evidence="1">
    <location>
        <begin position="43"/>
        <end position="57"/>
    </location>
</feature>
<feature type="region of interest" description="Disordered" evidence="1">
    <location>
        <begin position="21"/>
        <end position="63"/>
    </location>
</feature>
<dbReference type="PROSITE" id="PS51257">
    <property type="entry name" value="PROKAR_LIPOPROTEIN"/>
    <property type="match status" value="1"/>
</dbReference>
<evidence type="ECO:0000256" key="1">
    <source>
        <dbReference type="SAM" id="MobiDB-lite"/>
    </source>
</evidence>
<dbReference type="InterPro" id="IPR024520">
    <property type="entry name" value="DUF3558"/>
</dbReference>
<reference evidence="2 3" key="1">
    <citation type="submission" date="2016-12" db="EMBL/GenBank/DDBJ databases">
        <title>The draft genome sequence of Actinophytocola sp. 11-183.</title>
        <authorList>
            <person name="Wang W."/>
            <person name="Yuan L."/>
        </authorList>
    </citation>
    <scope>NUCLEOTIDE SEQUENCE [LARGE SCALE GENOMIC DNA]</scope>
    <source>
        <strain evidence="2 3">11-183</strain>
    </source>
</reference>
<dbReference type="AlphaFoldDB" id="A0A1Q8CU44"/>